<comment type="caution">
    <text evidence="2">The sequence shown here is derived from an EMBL/GenBank/DDBJ whole genome shotgun (WGS) entry which is preliminary data.</text>
</comment>
<dbReference type="EMBL" id="BAVS01000010">
    <property type="protein sequence ID" value="GAE93196.1"/>
    <property type="molecule type" value="Genomic_DNA"/>
</dbReference>
<dbReference type="Pfam" id="PF14154">
    <property type="entry name" value="DUF4306"/>
    <property type="match status" value="1"/>
</dbReference>
<reference evidence="2 3" key="1">
    <citation type="journal article" date="2014" name="Genome Announc.">
        <title>Draft Genome Sequence of the Boron-Tolerant and Moderately Halotolerant Bacterium Gracilibacillus boraciitolerans JCM 21714T.</title>
        <authorList>
            <person name="Ahmed I."/>
            <person name="Oshima K."/>
            <person name="Suda W."/>
            <person name="Kitamura K."/>
            <person name="Iida T."/>
            <person name="Ohmori Y."/>
            <person name="Fujiwara T."/>
            <person name="Hattori M."/>
            <person name="Ohkuma M."/>
        </authorList>
    </citation>
    <scope>NUCLEOTIDE SEQUENCE [LARGE SCALE GENOMIC DNA]</scope>
    <source>
        <strain evidence="2 3">JCM 21714</strain>
    </source>
</reference>
<evidence type="ECO:0000313" key="2">
    <source>
        <dbReference type="EMBL" id="GAE93196.1"/>
    </source>
</evidence>
<dbReference type="AlphaFoldDB" id="W4VJ63"/>
<dbReference type="eggNOG" id="ENOG5032WKK">
    <property type="taxonomic scope" value="Bacteria"/>
</dbReference>
<protein>
    <recommendedName>
        <fullName evidence="4">DUF4306 domain-containing protein</fullName>
    </recommendedName>
</protein>
<feature type="transmembrane region" description="Helical" evidence="1">
    <location>
        <begin position="117"/>
        <end position="136"/>
    </location>
</feature>
<sequence length="166" mass="19458">MIHHGVINILKEVIFIDYKIGIQILVSFVFFLFTLYVSLYEGSNLLLDTPEWKYTTKFTHLIYENPSLPEDITNIDLYLYAVKYYSFFPIMNLISGLYFFILLVYIGIKRNLRRMSYVLAITGSILIILSLLFFSSFSIGTIIYRIILFITGLIFLVSPMLLKYKK</sequence>
<keyword evidence="1" id="KW-1133">Transmembrane helix</keyword>
<dbReference type="Proteomes" id="UP000019102">
    <property type="component" value="Unassembled WGS sequence"/>
</dbReference>
<dbReference type="RefSeq" id="WP_035723368.1">
    <property type="nucleotide sequence ID" value="NZ_BAVS01000010.1"/>
</dbReference>
<evidence type="ECO:0000313" key="3">
    <source>
        <dbReference type="Proteomes" id="UP000019102"/>
    </source>
</evidence>
<keyword evidence="1" id="KW-0472">Membrane</keyword>
<feature type="transmembrane region" description="Helical" evidence="1">
    <location>
        <begin position="84"/>
        <end position="105"/>
    </location>
</feature>
<feature type="transmembrane region" description="Helical" evidence="1">
    <location>
        <begin position="20"/>
        <end position="39"/>
    </location>
</feature>
<gene>
    <name evidence="2" type="ORF">JCM21714_2250</name>
</gene>
<accession>W4VJ63</accession>
<keyword evidence="3" id="KW-1185">Reference proteome</keyword>
<keyword evidence="1" id="KW-0812">Transmembrane</keyword>
<name>W4VJ63_9BACI</name>
<evidence type="ECO:0008006" key="4">
    <source>
        <dbReference type="Google" id="ProtNLM"/>
    </source>
</evidence>
<feature type="transmembrane region" description="Helical" evidence="1">
    <location>
        <begin position="142"/>
        <end position="162"/>
    </location>
</feature>
<dbReference type="InterPro" id="IPR025440">
    <property type="entry name" value="DUF4306"/>
</dbReference>
<organism evidence="2 3">
    <name type="scientific">Gracilibacillus boraciitolerans JCM 21714</name>
    <dbReference type="NCBI Taxonomy" id="1298598"/>
    <lineage>
        <taxon>Bacteria</taxon>
        <taxon>Bacillati</taxon>
        <taxon>Bacillota</taxon>
        <taxon>Bacilli</taxon>
        <taxon>Bacillales</taxon>
        <taxon>Bacillaceae</taxon>
        <taxon>Gracilibacillus</taxon>
    </lineage>
</organism>
<proteinExistence type="predicted"/>
<evidence type="ECO:0000256" key="1">
    <source>
        <dbReference type="SAM" id="Phobius"/>
    </source>
</evidence>